<accession>A0A917S2F7</accession>
<evidence type="ECO:0000313" key="2">
    <source>
        <dbReference type="Proteomes" id="UP000654670"/>
    </source>
</evidence>
<dbReference type="EMBL" id="BMOK01000004">
    <property type="protein sequence ID" value="GGL50573.1"/>
    <property type="molecule type" value="Genomic_DNA"/>
</dbReference>
<reference evidence="1" key="1">
    <citation type="journal article" date="2014" name="Int. J. Syst. Evol. Microbiol.">
        <title>Complete genome sequence of Corynebacterium casei LMG S-19264T (=DSM 44701T), isolated from a smear-ripened cheese.</title>
        <authorList>
            <consortium name="US DOE Joint Genome Institute (JGI-PGF)"/>
            <person name="Walter F."/>
            <person name="Albersmeier A."/>
            <person name="Kalinowski J."/>
            <person name="Ruckert C."/>
        </authorList>
    </citation>
    <scope>NUCLEOTIDE SEQUENCE</scope>
    <source>
        <strain evidence="1">JCM 15325</strain>
    </source>
</reference>
<name>A0A917S2F7_9BACL</name>
<evidence type="ECO:0000313" key="1">
    <source>
        <dbReference type="EMBL" id="GGL50573.1"/>
    </source>
</evidence>
<proteinExistence type="predicted"/>
<keyword evidence="2" id="KW-1185">Reference proteome</keyword>
<protein>
    <recommendedName>
        <fullName evidence="3">Signal peptidase I</fullName>
    </recommendedName>
</protein>
<comment type="caution">
    <text evidence="1">The sequence shown here is derived from an EMBL/GenBank/DDBJ whole genome shotgun (WGS) entry which is preliminary data.</text>
</comment>
<evidence type="ECO:0008006" key="3">
    <source>
        <dbReference type="Google" id="ProtNLM"/>
    </source>
</evidence>
<dbReference type="Proteomes" id="UP000654670">
    <property type="component" value="Unassembled WGS sequence"/>
</dbReference>
<sequence>MTVPGSSWDERQTVRTVKEDAKHIDFYCSDMSGSTHQPEQDLDQRVSLAIRQVIDRYGRVLLSSRGQSMFPYIREGDNCTFLARDAGFLKRGDIVLYQAPSGVLIAHRFLGTQRDAFGLIVYIVKGDSNLKPDPTVYPGQIIGIMTKIEPASHKFRLSHIFHRTWCRLVLDFPLTSKCVNKYLVLRNRLAMTLKKR</sequence>
<dbReference type="AlphaFoldDB" id="A0A917S2F7"/>
<dbReference type="CDD" id="cd06462">
    <property type="entry name" value="Peptidase_S24_S26"/>
    <property type="match status" value="1"/>
</dbReference>
<gene>
    <name evidence="1" type="ORF">GCM10007968_13500</name>
</gene>
<reference evidence="1" key="2">
    <citation type="submission" date="2020-09" db="EMBL/GenBank/DDBJ databases">
        <authorList>
            <person name="Sun Q."/>
            <person name="Ohkuma M."/>
        </authorList>
    </citation>
    <scope>NUCLEOTIDE SEQUENCE</scope>
    <source>
        <strain evidence="1">JCM 15325</strain>
    </source>
</reference>
<organism evidence="1 2">
    <name type="scientific">Sporolactobacillus putidus</name>
    <dbReference type="NCBI Taxonomy" id="492735"/>
    <lineage>
        <taxon>Bacteria</taxon>
        <taxon>Bacillati</taxon>
        <taxon>Bacillota</taxon>
        <taxon>Bacilli</taxon>
        <taxon>Bacillales</taxon>
        <taxon>Sporolactobacillaceae</taxon>
        <taxon>Sporolactobacillus</taxon>
    </lineage>
</organism>